<dbReference type="OrthoDB" id="3685339at2"/>
<feature type="compositionally biased region" description="Pro residues" evidence="1">
    <location>
        <begin position="208"/>
        <end position="217"/>
    </location>
</feature>
<proteinExistence type="predicted"/>
<name>A0A4R8CIG4_9ACTN</name>
<sequence length="235" mass="24680">MGESITSRPERILVIGRSPGVILDATGILRSKGFHADATNQFDDVLTEYDTTNLDVVMFGGMVPAGTKQYLSEAISQVNGQVTFVQGLAGIAGLIAAQVESVLSTASDDNGVAYDATNRTVRITLQEPSQVVVEAWWATSFTPPEPASTSMRIVDSHFGPGEHLVPLPADVPTVASFVTASVGPAVHAFTVGAMPAAVRRMVPTDDPTQPPALPPVRPIATHNDDDRAPTGSANH</sequence>
<keyword evidence="3" id="KW-1185">Reference proteome</keyword>
<evidence type="ECO:0000313" key="3">
    <source>
        <dbReference type="Proteomes" id="UP000295146"/>
    </source>
</evidence>
<dbReference type="EMBL" id="SODP01000001">
    <property type="protein sequence ID" value="TDW75964.1"/>
    <property type="molecule type" value="Genomic_DNA"/>
</dbReference>
<protein>
    <submittedName>
        <fullName evidence="2">Uncharacterized protein</fullName>
    </submittedName>
</protein>
<evidence type="ECO:0000256" key="1">
    <source>
        <dbReference type="SAM" id="MobiDB-lite"/>
    </source>
</evidence>
<gene>
    <name evidence="2" type="ORF">EV653_1105</name>
</gene>
<dbReference type="RefSeq" id="WP_134098511.1">
    <property type="nucleotide sequence ID" value="NZ_SODP01000001.1"/>
</dbReference>
<dbReference type="Proteomes" id="UP000295146">
    <property type="component" value="Unassembled WGS sequence"/>
</dbReference>
<reference evidence="2 3" key="1">
    <citation type="submission" date="2019-03" db="EMBL/GenBank/DDBJ databases">
        <title>Genomic Encyclopedia of Type Strains, Phase III (KMG-III): the genomes of soil and plant-associated and newly described type strains.</title>
        <authorList>
            <person name="Whitman W."/>
        </authorList>
    </citation>
    <scope>NUCLEOTIDE SEQUENCE [LARGE SCALE GENOMIC DNA]</scope>
    <source>
        <strain evidence="2 3">VKM Ac-2573</strain>
    </source>
</reference>
<organism evidence="2 3">
    <name type="scientific">Kribbella pratensis</name>
    <dbReference type="NCBI Taxonomy" id="2512112"/>
    <lineage>
        <taxon>Bacteria</taxon>
        <taxon>Bacillati</taxon>
        <taxon>Actinomycetota</taxon>
        <taxon>Actinomycetes</taxon>
        <taxon>Propionibacteriales</taxon>
        <taxon>Kribbellaceae</taxon>
        <taxon>Kribbella</taxon>
    </lineage>
</organism>
<accession>A0A4R8CIG4</accession>
<dbReference type="AlphaFoldDB" id="A0A4R8CIG4"/>
<feature type="region of interest" description="Disordered" evidence="1">
    <location>
        <begin position="201"/>
        <end position="235"/>
    </location>
</feature>
<comment type="caution">
    <text evidence="2">The sequence shown here is derived from an EMBL/GenBank/DDBJ whole genome shotgun (WGS) entry which is preliminary data.</text>
</comment>
<evidence type="ECO:0000313" key="2">
    <source>
        <dbReference type="EMBL" id="TDW75964.1"/>
    </source>
</evidence>